<evidence type="ECO:0000256" key="4">
    <source>
        <dbReference type="ARBA" id="ARBA00023163"/>
    </source>
</evidence>
<feature type="domain" description="RNA polymerase sigma factor 70 region 4 type 2" evidence="6">
    <location>
        <begin position="113"/>
        <end position="161"/>
    </location>
</feature>
<comment type="caution">
    <text evidence="7">The sequence shown here is derived from an EMBL/GenBank/DDBJ whole genome shotgun (WGS) entry which is preliminary data.</text>
</comment>
<evidence type="ECO:0000313" key="7">
    <source>
        <dbReference type="EMBL" id="SIQ28706.1"/>
    </source>
</evidence>
<dbReference type="CDD" id="cd06171">
    <property type="entry name" value="Sigma70_r4"/>
    <property type="match status" value="1"/>
</dbReference>
<dbReference type="InterPro" id="IPR013249">
    <property type="entry name" value="RNA_pol_sigma70_r4_t2"/>
</dbReference>
<dbReference type="SUPFAM" id="SSF88659">
    <property type="entry name" value="Sigma3 and sigma4 domains of RNA polymerase sigma factors"/>
    <property type="match status" value="1"/>
</dbReference>
<dbReference type="AlphaFoldDB" id="A0A9X8R3Y8"/>
<comment type="similarity">
    <text evidence="1">Belongs to the sigma-70 factor family. ECF subfamily.</text>
</comment>
<sequence>MLDKDNLDESIEIIYNKYYRDVYKFLICFTGNQNDAEDLTQDVFIRLLQSQSKFNKQCTLKTWILSIAKHAAIDHHRKKRFSAVFKDSFFKQLVSNRKIPDEILQDNERTKVLQAAIQSLKPTYRSIVILRGINEFSIKETSTILQCNEAKVKVDYHRALKVLRKKLNLSIEEVFENAK</sequence>
<dbReference type="InterPro" id="IPR036388">
    <property type="entry name" value="WH-like_DNA-bd_sf"/>
</dbReference>
<dbReference type="InterPro" id="IPR013325">
    <property type="entry name" value="RNA_pol_sigma_r2"/>
</dbReference>
<evidence type="ECO:0000313" key="8">
    <source>
        <dbReference type="Proteomes" id="UP000185829"/>
    </source>
</evidence>
<keyword evidence="3" id="KW-0731">Sigma factor</keyword>
<keyword evidence="4" id="KW-0804">Transcription</keyword>
<evidence type="ECO:0000259" key="5">
    <source>
        <dbReference type="Pfam" id="PF04542"/>
    </source>
</evidence>
<evidence type="ECO:0000256" key="1">
    <source>
        <dbReference type="ARBA" id="ARBA00010641"/>
    </source>
</evidence>
<evidence type="ECO:0000259" key="6">
    <source>
        <dbReference type="Pfam" id="PF08281"/>
    </source>
</evidence>
<accession>A0A9X8R3Y8</accession>
<dbReference type="GO" id="GO:0016987">
    <property type="term" value="F:sigma factor activity"/>
    <property type="evidence" value="ECO:0007669"/>
    <property type="project" value="UniProtKB-KW"/>
</dbReference>
<dbReference type="InterPro" id="IPR039425">
    <property type="entry name" value="RNA_pol_sigma-70-like"/>
</dbReference>
<reference evidence="7 8" key="1">
    <citation type="submission" date="2017-01" db="EMBL/GenBank/DDBJ databases">
        <authorList>
            <person name="Varghese N."/>
            <person name="Submissions S."/>
        </authorList>
    </citation>
    <scope>NUCLEOTIDE SEQUENCE [LARGE SCALE GENOMIC DNA]</scope>
    <source>
        <strain evidence="7 8">RUG2-6</strain>
    </source>
</reference>
<dbReference type="PANTHER" id="PTHR43133:SF60">
    <property type="entry name" value="RNA POLYMERASE SIGMA FACTOR SIGV"/>
    <property type="match status" value="1"/>
</dbReference>
<gene>
    <name evidence="7" type="ORF">SAMN05878482_101842</name>
</gene>
<dbReference type="InterPro" id="IPR007627">
    <property type="entry name" value="RNA_pol_sigma70_r2"/>
</dbReference>
<dbReference type="Pfam" id="PF04542">
    <property type="entry name" value="Sigma70_r2"/>
    <property type="match status" value="1"/>
</dbReference>
<dbReference type="EMBL" id="FTMX01000001">
    <property type="protein sequence ID" value="SIQ28706.1"/>
    <property type="molecule type" value="Genomic_DNA"/>
</dbReference>
<dbReference type="InterPro" id="IPR013324">
    <property type="entry name" value="RNA_pol_sigma_r3/r4-like"/>
</dbReference>
<dbReference type="Gene3D" id="1.10.1740.10">
    <property type="match status" value="1"/>
</dbReference>
<dbReference type="PANTHER" id="PTHR43133">
    <property type="entry name" value="RNA POLYMERASE ECF-TYPE SIGMA FACTO"/>
    <property type="match status" value="1"/>
</dbReference>
<dbReference type="Proteomes" id="UP000185829">
    <property type="component" value="Unassembled WGS sequence"/>
</dbReference>
<dbReference type="GO" id="GO:0003677">
    <property type="term" value="F:DNA binding"/>
    <property type="evidence" value="ECO:0007669"/>
    <property type="project" value="InterPro"/>
</dbReference>
<evidence type="ECO:0000256" key="3">
    <source>
        <dbReference type="ARBA" id="ARBA00023082"/>
    </source>
</evidence>
<proteinExistence type="inferred from homology"/>
<feature type="domain" description="RNA polymerase sigma-70 region 2" evidence="5">
    <location>
        <begin position="14"/>
        <end position="80"/>
    </location>
</feature>
<dbReference type="GO" id="GO:0006352">
    <property type="term" value="P:DNA-templated transcription initiation"/>
    <property type="evidence" value="ECO:0007669"/>
    <property type="project" value="InterPro"/>
</dbReference>
<name>A0A9X8R3Y8_9BACI</name>
<dbReference type="NCBIfam" id="TIGR02937">
    <property type="entry name" value="sigma70-ECF"/>
    <property type="match status" value="1"/>
</dbReference>
<protein>
    <submittedName>
        <fullName evidence="7">RNA polymerase sigma-70 factor, ECF subfamily</fullName>
    </submittedName>
</protein>
<dbReference type="Gene3D" id="1.10.10.10">
    <property type="entry name" value="Winged helix-like DNA-binding domain superfamily/Winged helix DNA-binding domain"/>
    <property type="match status" value="1"/>
</dbReference>
<dbReference type="Pfam" id="PF08281">
    <property type="entry name" value="Sigma70_r4_2"/>
    <property type="match status" value="1"/>
</dbReference>
<organism evidence="7 8">
    <name type="scientific">Peribacillus simplex</name>
    <dbReference type="NCBI Taxonomy" id="1478"/>
    <lineage>
        <taxon>Bacteria</taxon>
        <taxon>Bacillati</taxon>
        <taxon>Bacillota</taxon>
        <taxon>Bacilli</taxon>
        <taxon>Bacillales</taxon>
        <taxon>Bacillaceae</taxon>
        <taxon>Peribacillus</taxon>
    </lineage>
</organism>
<keyword evidence="2" id="KW-0805">Transcription regulation</keyword>
<evidence type="ECO:0000256" key="2">
    <source>
        <dbReference type="ARBA" id="ARBA00023015"/>
    </source>
</evidence>
<dbReference type="SUPFAM" id="SSF88946">
    <property type="entry name" value="Sigma2 domain of RNA polymerase sigma factors"/>
    <property type="match status" value="1"/>
</dbReference>
<dbReference type="InterPro" id="IPR014284">
    <property type="entry name" value="RNA_pol_sigma-70_dom"/>
</dbReference>
<dbReference type="RefSeq" id="WP_076365327.1">
    <property type="nucleotide sequence ID" value="NZ_FTMX01000001.1"/>
</dbReference>